<dbReference type="InterPro" id="IPR000477">
    <property type="entry name" value="RT_dom"/>
</dbReference>
<dbReference type="EMBL" id="CADCTY010000066">
    <property type="protein sequence ID" value="CAA9298235.1"/>
    <property type="molecule type" value="Genomic_DNA"/>
</dbReference>
<sequence>MIGHIGNYRESWKGLAWKQLRKNLFRLQCRLWKAVRAGDTRKARNLQKLILKSQSARWLAIRQITQLNTGKKTAGVDGQSSLTFKERFDLAGMLKTEALRWKHQRLREIPIPKRDGTTRLLKVPTIADRAWQKLVHYALDPAHEATFHARSYGFRPGRCAHDAQRVLFLNLSSNKGGRHKRILELDIEKCFDRIRHEKMMEKLILPQSFKAGIWRCLKAGTTPGFPEQGTPQGGCISPTLANIALNGIETIHSSIRYADDMVVILKPKDDAQAILAHIVNFLEDLGLAVNWQKTRVVSATDGFDFLGWHFQVQANGKFRGVPCEDNYQTFRRKVKRIVNCSNDGATAKATKLAPLVRGWRNYHRYCKLDGSRFSLWRMEHRTWKVFKQEKKLHRYQINDLVAKAFPKVSYAENRHVNVAGERSPYDGDSLYWSTRNSKLYHGITASLLRRQHHACGYCGAKLIGDERIHLHHIDSNHSNWKSQNLMVIHESCHDYIHMSKQR</sequence>
<dbReference type="SUPFAM" id="SSF56672">
    <property type="entry name" value="DNA/RNA polymerases"/>
    <property type="match status" value="1"/>
</dbReference>
<keyword evidence="2" id="KW-0808">Transferase</keyword>
<dbReference type="EC" id="2.7.7.49" evidence="2"/>
<dbReference type="SMART" id="SM00507">
    <property type="entry name" value="HNHc"/>
    <property type="match status" value="1"/>
</dbReference>
<evidence type="ECO:0000259" key="1">
    <source>
        <dbReference type="PROSITE" id="PS50878"/>
    </source>
</evidence>
<dbReference type="InterPro" id="IPR043502">
    <property type="entry name" value="DNA/RNA_pol_sf"/>
</dbReference>
<dbReference type="Pfam" id="PF13655">
    <property type="entry name" value="RVT_N"/>
    <property type="match status" value="1"/>
</dbReference>
<evidence type="ECO:0000313" key="2">
    <source>
        <dbReference type="EMBL" id="CAA9298235.1"/>
    </source>
</evidence>
<reference evidence="2" key="1">
    <citation type="submission" date="2020-02" db="EMBL/GenBank/DDBJ databases">
        <authorList>
            <person name="Meier V. D."/>
        </authorList>
    </citation>
    <scope>NUCLEOTIDE SEQUENCE</scope>
    <source>
        <strain evidence="2">AVDCRST_MAG94</strain>
    </source>
</reference>
<dbReference type="GO" id="GO:0003964">
    <property type="term" value="F:RNA-directed DNA polymerase activity"/>
    <property type="evidence" value="ECO:0007669"/>
    <property type="project" value="UniProtKB-KW"/>
</dbReference>
<dbReference type="PANTHER" id="PTHR34047:SF8">
    <property type="entry name" value="PROTEIN YKFC"/>
    <property type="match status" value="1"/>
</dbReference>
<dbReference type="InterPro" id="IPR013597">
    <property type="entry name" value="Mat_intron_G2"/>
</dbReference>
<feature type="domain" description="Reverse transcriptase" evidence="1">
    <location>
        <begin position="90"/>
        <end position="310"/>
    </location>
</feature>
<keyword evidence="2" id="KW-0695">RNA-directed DNA polymerase</keyword>
<dbReference type="Pfam" id="PF08388">
    <property type="entry name" value="GIIM"/>
    <property type="match status" value="1"/>
</dbReference>
<dbReference type="AlphaFoldDB" id="A0A6J4K7H5"/>
<dbReference type="InterPro" id="IPR013087">
    <property type="entry name" value="Znf_C2H2_type"/>
</dbReference>
<dbReference type="InterPro" id="IPR025960">
    <property type="entry name" value="RVT_N"/>
</dbReference>
<dbReference type="CDD" id="cd00085">
    <property type="entry name" value="HNHc"/>
    <property type="match status" value="1"/>
</dbReference>
<dbReference type="PROSITE" id="PS50878">
    <property type="entry name" value="RT_POL"/>
    <property type="match status" value="1"/>
</dbReference>
<proteinExistence type="predicted"/>
<name>A0A6J4K7H5_9CYAN</name>
<dbReference type="CDD" id="cd01651">
    <property type="entry name" value="RT_G2_intron"/>
    <property type="match status" value="1"/>
</dbReference>
<dbReference type="InterPro" id="IPR003615">
    <property type="entry name" value="HNH_nuc"/>
</dbReference>
<dbReference type="PROSITE" id="PS00028">
    <property type="entry name" value="ZINC_FINGER_C2H2_1"/>
    <property type="match status" value="1"/>
</dbReference>
<accession>A0A6J4K7H5</accession>
<keyword evidence="2" id="KW-0548">Nucleotidyltransferase</keyword>
<protein>
    <submittedName>
        <fullName evidence="2">Retron-type RNA-directed DNA polymerase</fullName>
        <ecNumber evidence="2">2.7.7.49</ecNumber>
    </submittedName>
</protein>
<organism evidence="2">
    <name type="scientific">uncultured Leptolyngbya sp</name>
    <dbReference type="NCBI Taxonomy" id="332963"/>
    <lineage>
        <taxon>Bacteria</taxon>
        <taxon>Bacillati</taxon>
        <taxon>Cyanobacteriota</taxon>
        <taxon>Cyanophyceae</taxon>
        <taxon>Leptolyngbyales</taxon>
        <taxon>Leptolyngbyaceae</taxon>
        <taxon>Leptolyngbya group</taxon>
        <taxon>Leptolyngbya</taxon>
        <taxon>environmental samples</taxon>
    </lineage>
</organism>
<dbReference type="InterPro" id="IPR051083">
    <property type="entry name" value="GrpII_Intron_Splice-Mob/Def"/>
</dbReference>
<gene>
    <name evidence="2" type="ORF">AVDCRST_MAG94-175</name>
</gene>
<dbReference type="Pfam" id="PF00078">
    <property type="entry name" value="RVT_1"/>
    <property type="match status" value="1"/>
</dbReference>
<dbReference type="PANTHER" id="PTHR34047">
    <property type="entry name" value="NUCLEAR INTRON MATURASE 1, MITOCHONDRIAL-RELATED"/>
    <property type="match status" value="1"/>
</dbReference>